<protein>
    <recommendedName>
        <fullName evidence="7">D,D-heptose 1,7-bisphosphate phosphatase</fullName>
    </recommendedName>
</protein>
<dbReference type="InterPro" id="IPR006549">
    <property type="entry name" value="HAD-SF_hydro_IIIA"/>
</dbReference>
<feature type="compositionally biased region" description="Low complexity" evidence="8">
    <location>
        <begin position="173"/>
        <end position="186"/>
    </location>
</feature>
<proteinExistence type="inferred from homology"/>
<dbReference type="SUPFAM" id="SSF56784">
    <property type="entry name" value="HAD-like"/>
    <property type="match status" value="1"/>
</dbReference>
<comment type="similarity">
    <text evidence="2">Belongs to the GmhB family.</text>
</comment>
<keyword evidence="3" id="KW-0963">Cytoplasm</keyword>
<dbReference type="OrthoDB" id="9781367at2"/>
<keyword evidence="4" id="KW-0479">Metal-binding</keyword>
<dbReference type="InterPro" id="IPR023214">
    <property type="entry name" value="HAD_sf"/>
</dbReference>
<evidence type="ECO:0000256" key="5">
    <source>
        <dbReference type="ARBA" id="ARBA00022801"/>
    </source>
</evidence>
<dbReference type="InterPro" id="IPR004446">
    <property type="entry name" value="Heptose_bisP_phosphatase"/>
</dbReference>
<evidence type="ECO:0000256" key="8">
    <source>
        <dbReference type="SAM" id="MobiDB-lite"/>
    </source>
</evidence>
<evidence type="ECO:0000256" key="6">
    <source>
        <dbReference type="ARBA" id="ARBA00023277"/>
    </source>
</evidence>
<evidence type="ECO:0000256" key="7">
    <source>
        <dbReference type="ARBA" id="ARBA00031828"/>
    </source>
</evidence>
<dbReference type="GO" id="GO:0005975">
    <property type="term" value="P:carbohydrate metabolic process"/>
    <property type="evidence" value="ECO:0007669"/>
    <property type="project" value="InterPro"/>
</dbReference>
<dbReference type="GO" id="GO:0005737">
    <property type="term" value="C:cytoplasm"/>
    <property type="evidence" value="ECO:0007669"/>
    <property type="project" value="UniProtKB-SubCell"/>
</dbReference>
<accession>A0A367EAK0</accession>
<feature type="region of interest" description="Disordered" evidence="8">
    <location>
        <begin position="143"/>
        <end position="162"/>
    </location>
</feature>
<name>A0A367EAK0_9ACTN</name>
<reference evidence="9 10" key="1">
    <citation type="submission" date="2018-06" db="EMBL/GenBank/DDBJ databases">
        <title>Streptomyces reniochalinae sp. nov. and Streptomyces diacarnus sp. nov. from marine sponges.</title>
        <authorList>
            <person name="Li L."/>
        </authorList>
    </citation>
    <scope>NUCLEOTIDE SEQUENCE [LARGE SCALE GENOMIC DNA]</scope>
    <source>
        <strain evidence="9 10">LHW50302</strain>
    </source>
</reference>
<dbReference type="GO" id="GO:0046872">
    <property type="term" value="F:metal ion binding"/>
    <property type="evidence" value="ECO:0007669"/>
    <property type="project" value="UniProtKB-KW"/>
</dbReference>
<dbReference type="NCBIfam" id="TIGR01656">
    <property type="entry name" value="Histidinol-ppas"/>
    <property type="match status" value="1"/>
</dbReference>
<dbReference type="EMBL" id="QOIM01000042">
    <property type="protein sequence ID" value="RCG15094.1"/>
    <property type="molecule type" value="Genomic_DNA"/>
</dbReference>
<gene>
    <name evidence="9" type="ORF">DQ392_26145</name>
</gene>
<evidence type="ECO:0000256" key="2">
    <source>
        <dbReference type="ARBA" id="ARBA00005628"/>
    </source>
</evidence>
<dbReference type="PANTHER" id="PTHR42891:SF1">
    <property type="entry name" value="D-GLYCERO-BETA-D-MANNO-HEPTOSE-1,7-BISPHOSPHATE 7-PHOSPHATASE"/>
    <property type="match status" value="1"/>
</dbReference>
<dbReference type="AlphaFoldDB" id="A0A367EAK0"/>
<feature type="compositionally biased region" description="Basic and acidic residues" evidence="8">
    <location>
        <begin position="187"/>
        <end position="197"/>
    </location>
</feature>
<dbReference type="PANTHER" id="PTHR42891">
    <property type="entry name" value="D-GLYCERO-BETA-D-MANNO-HEPTOSE-1,7-BISPHOSPHATE 7-PHOSPHATASE"/>
    <property type="match status" value="1"/>
</dbReference>
<feature type="region of interest" description="Disordered" evidence="8">
    <location>
        <begin position="169"/>
        <end position="218"/>
    </location>
</feature>
<evidence type="ECO:0000313" key="9">
    <source>
        <dbReference type="EMBL" id="RCG15094.1"/>
    </source>
</evidence>
<keyword evidence="10" id="KW-1185">Reference proteome</keyword>
<keyword evidence="5 9" id="KW-0378">Hydrolase</keyword>
<comment type="subcellular location">
    <subcellularLocation>
        <location evidence="1">Cytoplasm</location>
    </subcellularLocation>
</comment>
<keyword evidence="6" id="KW-0119">Carbohydrate metabolism</keyword>
<organism evidence="9 10">
    <name type="scientific">Streptomyces reniochalinae</name>
    <dbReference type="NCBI Taxonomy" id="2250578"/>
    <lineage>
        <taxon>Bacteria</taxon>
        <taxon>Bacillati</taxon>
        <taxon>Actinomycetota</taxon>
        <taxon>Actinomycetes</taxon>
        <taxon>Kitasatosporales</taxon>
        <taxon>Streptomycetaceae</taxon>
        <taxon>Streptomyces</taxon>
    </lineage>
</organism>
<dbReference type="GO" id="GO:0016791">
    <property type="term" value="F:phosphatase activity"/>
    <property type="evidence" value="ECO:0007669"/>
    <property type="project" value="InterPro"/>
</dbReference>
<sequence length="218" mass="22070">MVHGAPGAVLFDRDGTLIEDVPHNTDPARVRARPHAAEAMRLLEAAGTRAAVVTNQPDVGRGLLTLAQLEALHARMAQLLGPIEVTAVCPHVPGAGCGCRKPAPGLVHAVCRVLGLPPARTVVVGDVGTDLLAAHNAGAPSLLVPNEATRPEETDAAPRAAGHLASAVRTLLGPAPGRPYGPAADAPGRRPEGRPERGVGAGPGGARAHARSRPGGRG</sequence>
<dbReference type="InterPro" id="IPR036412">
    <property type="entry name" value="HAD-like_sf"/>
</dbReference>
<evidence type="ECO:0000256" key="4">
    <source>
        <dbReference type="ARBA" id="ARBA00022723"/>
    </source>
</evidence>
<evidence type="ECO:0000313" key="10">
    <source>
        <dbReference type="Proteomes" id="UP000253507"/>
    </source>
</evidence>
<feature type="compositionally biased region" description="Basic residues" evidence="8">
    <location>
        <begin position="208"/>
        <end position="218"/>
    </location>
</feature>
<comment type="caution">
    <text evidence="9">The sequence shown here is derived from an EMBL/GenBank/DDBJ whole genome shotgun (WGS) entry which is preliminary data.</text>
</comment>
<dbReference type="InterPro" id="IPR006543">
    <property type="entry name" value="Histidinol-phos"/>
</dbReference>
<dbReference type="Gene3D" id="3.40.50.1000">
    <property type="entry name" value="HAD superfamily/HAD-like"/>
    <property type="match status" value="1"/>
</dbReference>
<evidence type="ECO:0000256" key="1">
    <source>
        <dbReference type="ARBA" id="ARBA00004496"/>
    </source>
</evidence>
<dbReference type="Pfam" id="PF13242">
    <property type="entry name" value="Hydrolase_like"/>
    <property type="match status" value="1"/>
</dbReference>
<dbReference type="Proteomes" id="UP000253507">
    <property type="component" value="Unassembled WGS sequence"/>
</dbReference>
<dbReference type="NCBIfam" id="TIGR01662">
    <property type="entry name" value="HAD-SF-IIIA"/>
    <property type="match status" value="1"/>
</dbReference>
<evidence type="ECO:0000256" key="3">
    <source>
        <dbReference type="ARBA" id="ARBA00022490"/>
    </source>
</evidence>